<keyword evidence="4" id="KW-1185">Reference proteome</keyword>
<dbReference type="STRING" id="486041.B0CSV7"/>
<accession>B0CSV7</accession>
<dbReference type="InterPro" id="IPR003347">
    <property type="entry name" value="JmjC_dom"/>
</dbReference>
<feature type="compositionally biased region" description="Polar residues" evidence="1">
    <location>
        <begin position="860"/>
        <end position="869"/>
    </location>
</feature>
<dbReference type="SMART" id="SM00558">
    <property type="entry name" value="JmjC"/>
    <property type="match status" value="1"/>
</dbReference>
<evidence type="ECO:0000259" key="2">
    <source>
        <dbReference type="PROSITE" id="PS51184"/>
    </source>
</evidence>
<evidence type="ECO:0000256" key="1">
    <source>
        <dbReference type="SAM" id="MobiDB-lite"/>
    </source>
</evidence>
<proteinExistence type="predicted"/>
<evidence type="ECO:0000313" key="3">
    <source>
        <dbReference type="EMBL" id="EDR14907.1"/>
    </source>
</evidence>
<dbReference type="Proteomes" id="UP000001194">
    <property type="component" value="Unassembled WGS sequence"/>
</dbReference>
<dbReference type="KEGG" id="lbc:LACBIDRAFT_292345"/>
<feature type="compositionally biased region" description="Polar residues" evidence="1">
    <location>
        <begin position="744"/>
        <end position="757"/>
    </location>
</feature>
<feature type="compositionally biased region" description="Basic and acidic residues" evidence="1">
    <location>
        <begin position="1204"/>
        <end position="1225"/>
    </location>
</feature>
<feature type="region of interest" description="Disordered" evidence="1">
    <location>
        <begin position="740"/>
        <end position="759"/>
    </location>
</feature>
<evidence type="ECO:0000313" key="4">
    <source>
        <dbReference type="Proteomes" id="UP000001194"/>
    </source>
</evidence>
<dbReference type="OrthoDB" id="298344at2759"/>
<organism evidence="4">
    <name type="scientific">Laccaria bicolor (strain S238N-H82 / ATCC MYA-4686)</name>
    <name type="common">Bicoloured deceiver</name>
    <name type="synonym">Laccaria laccata var. bicolor</name>
    <dbReference type="NCBI Taxonomy" id="486041"/>
    <lineage>
        <taxon>Eukaryota</taxon>
        <taxon>Fungi</taxon>
        <taxon>Dikarya</taxon>
        <taxon>Basidiomycota</taxon>
        <taxon>Agaricomycotina</taxon>
        <taxon>Agaricomycetes</taxon>
        <taxon>Agaricomycetidae</taxon>
        <taxon>Agaricales</taxon>
        <taxon>Agaricineae</taxon>
        <taxon>Hydnangiaceae</taxon>
        <taxon>Laccaria</taxon>
    </lineage>
</organism>
<feature type="domain" description="JmjC" evidence="2">
    <location>
        <begin position="185"/>
        <end position="365"/>
    </location>
</feature>
<feature type="region of interest" description="Disordered" evidence="1">
    <location>
        <begin position="1"/>
        <end position="29"/>
    </location>
</feature>
<dbReference type="RefSeq" id="XP_001875466.1">
    <property type="nucleotide sequence ID" value="XM_001875431.1"/>
</dbReference>
<feature type="region of interest" description="Disordered" evidence="1">
    <location>
        <begin position="1278"/>
        <end position="1307"/>
    </location>
</feature>
<dbReference type="EMBL" id="DS547092">
    <property type="protein sequence ID" value="EDR14907.1"/>
    <property type="molecule type" value="Genomic_DNA"/>
</dbReference>
<name>B0CSV7_LACBS</name>
<gene>
    <name evidence="3" type="ORF">LACBIDRAFT_292345</name>
</gene>
<dbReference type="SUPFAM" id="SSF51197">
    <property type="entry name" value="Clavaminate synthase-like"/>
    <property type="match status" value="1"/>
</dbReference>
<feature type="compositionally biased region" description="Polar residues" evidence="1">
    <location>
        <begin position="1416"/>
        <end position="1447"/>
    </location>
</feature>
<feature type="compositionally biased region" description="Polar residues" evidence="1">
    <location>
        <begin position="1228"/>
        <end position="1237"/>
    </location>
</feature>
<sequence>MGFEKQRQKLKTSQPKWGDQFPARDRRPGDQSVIAEARDNPTFHSPTLTASYDARVAKLDALITRNGMHAESTIQPRSTFLSTKGLTIDSLLKKSKSFHHIKRVPASSRSLAKSIEQYEANGKPLVIEGWHNHKSWAKFTLDGFCEASGEDISVRNIHDRSDRKISLSDFITKSRTTPQFATPKETERLYWKDAECPPAWKEWLQDGDTIPAHLLVDGPGDVFRYRPKTELVETLMCYVGVGDTFTPCHKDLCGSSGQNLMCYTENDGSSFWFMTESSSAPQVADYFQSLRQEIDHESHVITIDELSKAPFKVYITEQKLGDLVLVPPRSCHQVVNSGGITIKTSWSRMTWKGLSTAYYHELPIYRRVCRSETYRVKSTIYYTLLGLTRELNDLLDRRKSPKSSSTSGSMSRSTIPTTPGYPTLESQHEPLGASDPGHSVVDQLIGKLSETLSLYDAIISDEYSPLSSSTDLTAHERTTCDFCGADVFQSFFECRKCTAGQSESSDHGSYVVCAGCYVEGRSCKCLIMEPMQCRPFDDLLSVRRQTIKVLQAGGLQKVELEPNFLEDCRSGTFRAARLLLKRRKHSVTKTTKVCTIARVHEDSHTLPFASTLSCRGCHSAKCFSHILVDQRMHSAEALLFHEFDETQTRGSYHQRHLNGKKRFEDGISSLQTKQKNGLCPNLQLQCVDMALKYGACRPIAPTFMSPGWYDTVVHVPRAIEHPGFPQADEHPEKFSAPTPIIQPASKSSTHNKFSSTFPPEMGRRPNLAFVLVPPASYTISGPLHFSSITNAAPQISDAAPQTSNAASAIQKEGTVHPLDPAEASPLSDSPKRKGKRKADDEDFYRSPSTAPAKIRRKRSVTSGNANIATGHSPITAVTDVNSTIDSPLSDCDLRSCADVQILDSQITSAPSNSKGSRKKAVPRETAPRKPLTRSATTVKKKLLRPHGDRHFPSQLADAMNSANSGNAQPLAKFQPSHSSANDSTSSPGTSSRPKRVKGKRMMMEVESSPEPLETRTSDVAENQPTSQTASYFHPEGGESDEASKILTSTAVHGGGKISTQQQPDRLVALESPPSEAVHPPLTFQQQPGLHTVFQLSEDQGGSSANASNVRKLVGPATPVHPAPISNQPTQHDSSGLVNMLGVVLQAIGGAFVSMQLEDCFPLSTSQRSQIQCRSGPNTFYHLPNWKRPKYSYPGLDSPSRRPRQSSEEYGARRELQRQRWDREPDPTSLESMTQIQPHPSIRGYPRHNPMLESYPRYDLRPIPSQYKRQPDARYIQPHHARGHHSNNRVAGGRARRKTQPAPGFQAGNPMVWQRRCVSESGAPSSASMNDLVRSIPSTMSLQNQSERGDRTPNANSCGTASFEDTEIRSGIEELREPSPHRSEVEDPQIWEDDYAKADEVQQPMNMPDGGVANIDGASSASPNGKPSSPRTQSRAQTPSDLTFNAWA</sequence>
<dbReference type="Gene3D" id="2.60.120.650">
    <property type="entry name" value="Cupin"/>
    <property type="match status" value="1"/>
</dbReference>
<feature type="region of interest" description="Disordered" evidence="1">
    <location>
        <begin position="396"/>
        <end position="435"/>
    </location>
</feature>
<feature type="region of interest" description="Disordered" evidence="1">
    <location>
        <begin position="907"/>
        <end position="1040"/>
    </location>
</feature>
<feature type="compositionally biased region" description="Polar residues" evidence="1">
    <location>
        <begin position="975"/>
        <end position="991"/>
    </location>
</feature>
<feature type="compositionally biased region" description="Basic and acidic residues" evidence="1">
    <location>
        <begin position="1365"/>
        <end position="1384"/>
    </location>
</feature>
<feature type="region of interest" description="Disordered" evidence="1">
    <location>
        <begin position="1340"/>
        <end position="1447"/>
    </location>
</feature>
<feature type="compositionally biased region" description="Polar residues" evidence="1">
    <location>
        <begin position="1019"/>
        <end position="1030"/>
    </location>
</feature>
<reference evidence="3 4" key="1">
    <citation type="journal article" date="2008" name="Nature">
        <title>The genome of Laccaria bicolor provides insights into mycorrhizal symbiosis.</title>
        <authorList>
            <person name="Martin F."/>
            <person name="Aerts A."/>
            <person name="Ahren D."/>
            <person name="Brun A."/>
            <person name="Danchin E.G.J."/>
            <person name="Duchaussoy F."/>
            <person name="Gibon J."/>
            <person name="Kohler A."/>
            <person name="Lindquist E."/>
            <person name="Pereda V."/>
            <person name="Salamov A."/>
            <person name="Shapiro H.J."/>
            <person name="Wuyts J."/>
            <person name="Blaudez D."/>
            <person name="Buee M."/>
            <person name="Brokstein P."/>
            <person name="Canbaeck B."/>
            <person name="Cohen D."/>
            <person name="Courty P.E."/>
            <person name="Coutinho P.M."/>
            <person name="Delaruelle C."/>
            <person name="Detter J.C."/>
            <person name="Deveau A."/>
            <person name="DiFazio S."/>
            <person name="Duplessis S."/>
            <person name="Fraissinet-Tachet L."/>
            <person name="Lucic E."/>
            <person name="Frey-Klett P."/>
            <person name="Fourrey C."/>
            <person name="Feussner I."/>
            <person name="Gay G."/>
            <person name="Grimwood J."/>
            <person name="Hoegger P.J."/>
            <person name="Jain P."/>
            <person name="Kilaru S."/>
            <person name="Labbe J."/>
            <person name="Lin Y.C."/>
            <person name="Legue V."/>
            <person name="Le Tacon F."/>
            <person name="Marmeisse R."/>
            <person name="Melayah D."/>
            <person name="Montanini B."/>
            <person name="Muratet M."/>
            <person name="Nehls U."/>
            <person name="Niculita-Hirzel H."/>
            <person name="Oudot-Le Secq M.P."/>
            <person name="Peter M."/>
            <person name="Quesneville H."/>
            <person name="Rajashekar B."/>
            <person name="Reich M."/>
            <person name="Rouhier N."/>
            <person name="Schmutz J."/>
            <person name="Yin T."/>
            <person name="Chalot M."/>
            <person name="Henrissat B."/>
            <person name="Kuees U."/>
            <person name="Lucas S."/>
            <person name="Van de Peer Y."/>
            <person name="Podila G.K."/>
            <person name="Polle A."/>
            <person name="Pukkila P.J."/>
            <person name="Richardson P.M."/>
            <person name="Rouze P."/>
            <person name="Sanders I.R."/>
            <person name="Stajich J.E."/>
            <person name="Tunlid A."/>
            <person name="Tuskan G."/>
            <person name="Grigoriev I.V."/>
        </authorList>
    </citation>
    <scope>NUCLEOTIDE SEQUENCE [LARGE SCALE GENOMIC DNA]</scope>
    <source>
        <strain evidence="4">S238N-H82 / ATCC MYA-4686</strain>
    </source>
</reference>
<dbReference type="HOGENOM" id="CLU_251525_0_0_1"/>
<feature type="compositionally biased region" description="Low complexity" evidence="1">
    <location>
        <begin position="402"/>
        <end position="413"/>
    </location>
</feature>
<dbReference type="PROSITE" id="PS51184">
    <property type="entry name" value="JMJC"/>
    <property type="match status" value="1"/>
</dbReference>
<dbReference type="InParanoid" id="B0CSV7"/>
<protein>
    <submittedName>
        <fullName evidence="3">Predicted protein</fullName>
    </submittedName>
</protein>
<feature type="region of interest" description="Disordered" evidence="1">
    <location>
        <begin position="1190"/>
        <end position="1248"/>
    </location>
</feature>
<dbReference type="GeneID" id="6070021"/>
<dbReference type="Pfam" id="PF02373">
    <property type="entry name" value="JmjC"/>
    <property type="match status" value="1"/>
</dbReference>
<feature type="region of interest" description="Disordered" evidence="1">
    <location>
        <begin position="814"/>
        <end position="870"/>
    </location>
</feature>